<evidence type="ECO:0008006" key="5">
    <source>
        <dbReference type="Google" id="ProtNLM"/>
    </source>
</evidence>
<protein>
    <recommendedName>
        <fullName evidence="5">Methyltransferase domain-containing protein</fullName>
    </recommendedName>
</protein>
<dbReference type="Gene3D" id="3.40.50.300">
    <property type="entry name" value="P-loop containing nucleotide triphosphate hydrolases"/>
    <property type="match status" value="1"/>
</dbReference>
<feature type="chain" id="PRO_5046846576" description="Methyltransferase domain-containing protein" evidence="2">
    <location>
        <begin position="21"/>
        <end position="352"/>
    </location>
</feature>
<keyword evidence="4" id="KW-1185">Reference proteome</keyword>
<evidence type="ECO:0000313" key="4">
    <source>
        <dbReference type="Proteomes" id="UP001189429"/>
    </source>
</evidence>
<organism evidence="3 4">
    <name type="scientific">Prorocentrum cordatum</name>
    <dbReference type="NCBI Taxonomy" id="2364126"/>
    <lineage>
        <taxon>Eukaryota</taxon>
        <taxon>Sar</taxon>
        <taxon>Alveolata</taxon>
        <taxon>Dinophyceae</taxon>
        <taxon>Prorocentrales</taxon>
        <taxon>Prorocentraceae</taxon>
        <taxon>Prorocentrum</taxon>
    </lineage>
</organism>
<comment type="caution">
    <text evidence="3">The sequence shown here is derived from an EMBL/GenBank/DDBJ whole genome shotgun (WGS) entry which is preliminary data.</text>
</comment>
<evidence type="ECO:0000256" key="2">
    <source>
        <dbReference type="SAM" id="SignalP"/>
    </source>
</evidence>
<dbReference type="EMBL" id="CAUYUJ010012605">
    <property type="protein sequence ID" value="CAK0834278.1"/>
    <property type="molecule type" value="Genomic_DNA"/>
</dbReference>
<feature type="compositionally biased region" description="Basic and acidic residues" evidence="1">
    <location>
        <begin position="269"/>
        <end position="280"/>
    </location>
</feature>
<dbReference type="InterPro" id="IPR027417">
    <property type="entry name" value="P-loop_NTPase"/>
</dbReference>
<reference evidence="3" key="1">
    <citation type="submission" date="2023-10" db="EMBL/GenBank/DDBJ databases">
        <authorList>
            <person name="Chen Y."/>
            <person name="Shah S."/>
            <person name="Dougan E. K."/>
            <person name="Thang M."/>
            <person name="Chan C."/>
        </authorList>
    </citation>
    <scope>NUCLEOTIDE SEQUENCE [LARGE SCALE GENOMIC DNA]</scope>
</reference>
<feature type="region of interest" description="Disordered" evidence="1">
    <location>
        <begin position="259"/>
        <end position="280"/>
    </location>
</feature>
<gene>
    <name evidence="3" type="ORF">PCOR1329_LOCUS31745</name>
</gene>
<evidence type="ECO:0000256" key="1">
    <source>
        <dbReference type="SAM" id="MobiDB-lite"/>
    </source>
</evidence>
<name>A0ABN9SR66_9DINO</name>
<sequence>MFHDLCIIVVVVFGVFQVKALRPGQPSLSERTVGKRTTVQSEAVGASECEGRKPQWVQEGAIKRLRGPVFNIHVAGPYHTAGRFLVDLAVKAGKMNYTMYQRWGDLGKAELWKDQHWTDLEDWFPKGHTLRDLGCGTGRATILGTVARHPLNMFLHRWYACKDWEQIVKSSERGVPDAAKKKRDECHPLAAVCQPGEEPCEWDNILLQAFTGVPAASLTRADLELAKSRLRNFDIIFIVEHFSHTLQLTTTRLGWRPDPSSGSLNATLHKADESEDQERFPRGEITREQWQAVMERNSLDIEFYDYMRELAFGMLRADGLPVPPEDERIVVPQWRNSVLTSRRGSSQEARIV</sequence>
<proteinExistence type="predicted"/>
<feature type="signal peptide" evidence="2">
    <location>
        <begin position="1"/>
        <end position="20"/>
    </location>
</feature>
<accession>A0ABN9SR66</accession>
<evidence type="ECO:0000313" key="3">
    <source>
        <dbReference type="EMBL" id="CAK0834278.1"/>
    </source>
</evidence>
<keyword evidence="2" id="KW-0732">Signal</keyword>
<dbReference type="Proteomes" id="UP001189429">
    <property type="component" value="Unassembled WGS sequence"/>
</dbReference>